<accession>A0ABW5ZVP2</accession>
<keyword evidence="2" id="KW-1185">Reference proteome</keyword>
<sequence>MDYNDAFAIDSIHFNKRNKDSKSYGSKYQLNNYDYYKPKLVHDFYLKYFTSKLLFDTDILELREFLEYHYDYCDNPEKYYSILDLKIIPKVQELIENGESFMSERGYYNQQELDDGFVESEGVIYNWDFDYPLMLHVVGLKRLQNEFKRRVQITKGFIDEYRDNISSKPLRWIAGPSQLAIVIRELIDKGYMDADKTRGEINNSLLSRELFKIFSINDCDSPKSIEIYLSPGNKKHISAKSIFDERGFSIPDAKFT</sequence>
<evidence type="ECO:0008006" key="3">
    <source>
        <dbReference type="Google" id="ProtNLM"/>
    </source>
</evidence>
<evidence type="ECO:0000313" key="1">
    <source>
        <dbReference type="EMBL" id="MFD2916426.1"/>
    </source>
</evidence>
<dbReference type="EMBL" id="JBHUOS010000010">
    <property type="protein sequence ID" value="MFD2916426.1"/>
    <property type="molecule type" value="Genomic_DNA"/>
</dbReference>
<protein>
    <recommendedName>
        <fullName evidence="3">Restriction endonuclease</fullName>
    </recommendedName>
</protein>
<evidence type="ECO:0000313" key="2">
    <source>
        <dbReference type="Proteomes" id="UP001597548"/>
    </source>
</evidence>
<proteinExistence type="predicted"/>
<dbReference type="Proteomes" id="UP001597548">
    <property type="component" value="Unassembled WGS sequence"/>
</dbReference>
<organism evidence="1 2">
    <name type="scientific">Psychroserpens luteus</name>
    <dbReference type="NCBI Taxonomy" id="1434066"/>
    <lineage>
        <taxon>Bacteria</taxon>
        <taxon>Pseudomonadati</taxon>
        <taxon>Bacteroidota</taxon>
        <taxon>Flavobacteriia</taxon>
        <taxon>Flavobacteriales</taxon>
        <taxon>Flavobacteriaceae</taxon>
        <taxon>Psychroserpens</taxon>
    </lineage>
</organism>
<dbReference type="RefSeq" id="WP_194506702.1">
    <property type="nucleotide sequence ID" value="NZ_JADILU010000001.1"/>
</dbReference>
<comment type="caution">
    <text evidence="1">The sequence shown here is derived from an EMBL/GenBank/DDBJ whole genome shotgun (WGS) entry which is preliminary data.</text>
</comment>
<gene>
    <name evidence="1" type="ORF">ACFS29_12300</name>
</gene>
<name>A0ABW5ZVP2_9FLAO</name>
<reference evidence="2" key="1">
    <citation type="journal article" date="2019" name="Int. J. Syst. Evol. Microbiol.">
        <title>The Global Catalogue of Microorganisms (GCM) 10K type strain sequencing project: providing services to taxonomists for standard genome sequencing and annotation.</title>
        <authorList>
            <consortium name="The Broad Institute Genomics Platform"/>
            <consortium name="The Broad Institute Genome Sequencing Center for Infectious Disease"/>
            <person name="Wu L."/>
            <person name="Ma J."/>
        </authorList>
    </citation>
    <scope>NUCLEOTIDE SEQUENCE [LARGE SCALE GENOMIC DNA]</scope>
    <source>
        <strain evidence="2">KCTC 32514</strain>
    </source>
</reference>